<dbReference type="GO" id="GO:0001764">
    <property type="term" value="P:neuron migration"/>
    <property type="evidence" value="ECO:0007669"/>
    <property type="project" value="TreeGrafter"/>
</dbReference>
<dbReference type="InterPro" id="IPR035986">
    <property type="entry name" value="PKD_dom_sf"/>
</dbReference>
<dbReference type="SUPFAM" id="SSF49299">
    <property type="entry name" value="PKD domain"/>
    <property type="match status" value="3"/>
</dbReference>
<dbReference type="PANTHER" id="PTHR46182">
    <property type="entry name" value="FI19480P1"/>
    <property type="match status" value="1"/>
</dbReference>
<dbReference type="Pfam" id="PF23597">
    <property type="entry name" value="KIAA0319_N"/>
    <property type="match status" value="1"/>
</dbReference>
<feature type="signal peptide" evidence="9">
    <location>
        <begin position="1"/>
        <end position="19"/>
    </location>
</feature>
<dbReference type="FunFam" id="2.60.40.10:FF:000257">
    <property type="entry name" value="Dyslexia-associated protein KIAA0319-like"/>
    <property type="match status" value="1"/>
</dbReference>
<evidence type="ECO:0000256" key="5">
    <source>
        <dbReference type="ARBA" id="ARBA00022989"/>
    </source>
</evidence>
<evidence type="ECO:0000256" key="1">
    <source>
        <dbReference type="ARBA" id="ARBA00004236"/>
    </source>
</evidence>
<dbReference type="Pfam" id="PF22352">
    <property type="entry name" value="K319L-like_PKD"/>
    <property type="match status" value="5"/>
</dbReference>
<dbReference type="AlphaFoldDB" id="A0A7J7KJY9"/>
<feature type="domain" description="PKD/Chitinase" evidence="10">
    <location>
        <begin position="589"/>
        <end position="680"/>
    </location>
</feature>
<keyword evidence="2" id="KW-1003">Cell membrane</keyword>
<dbReference type="GO" id="GO:0005886">
    <property type="term" value="C:plasma membrane"/>
    <property type="evidence" value="ECO:0007669"/>
    <property type="project" value="UniProtKB-SubCell"/>
</dbReference>
<feature type="domain" description="PKD/Chitinase" evidence="10">
    <location>
        <begin position="228"/>
        <end position="320"/>
    </location>
</feature>
<dbReference type="GO" id="GO:0031410">
    <property type="term" value="C:cytoplasmic vesicle"/>
    <property type="evidence" value="ECO:0007669"/>
    <property type="project" value="TreeGrafter"/>
</dbReference>
<feature type="domain" description="PKD/Chitinase" evidence="10">
    <location>
        <begin position="328"/>
        <end position="418"/>
    </location>
</feature>
<dbReference type="OrthoDB" id="536372at2759"/>
<dbReference type="CDD" id="cd00146">
    <property type="entry name" value="PKD"/>
    <property type="match status" value="1"/>
</dbReference>
<organism evidence="11 12">
    <name type="scientific">Bugula neritina</name>
    <name type="common">Brown bryozoan</name>
    <name type="synonym">Sertularia neritina</name>
    <dbReference type="NCBI Taxonomy" id="10212"/>
    <lineage>
        <taxon>Eukaryota</taxon>
        <taxon>Metazoa</taxon>
        <taxon>Spiralia</taxon>
        <taxon>Lophotrochozoa</taxon>
        <taxon>Bryozoa</taxon>
        <taxon>Gymnolaemata</taxon>
        <taxon>Cheilostomatida</taxon>
        <taxon>Flustrina</taxon>
        <taxon>Buguloidea</taxon>
        <taxon>Bugulidae</taxon>
        <taxon>Bugula</taxon>
    </lineage>
</organism>
<dbReference type="PANTHER" id="PTHR46182:SF2">
    <property type="entry name" value="FI19480P1"/>
    <property type="match status" value="1"/>
</dbReference>
<keyword evidence="6 8" id="KW-0472">Membrane</keyword>
<dbReference type="InterPro" id="IPR022409">
    <property type="entry name" value="PKD/Chitinase_dom"/>
</dbReference>
<evidence type="ECO:0000313" key="12">
    <source>
        <dbReference type="Proteomes" id="UP000593567"/>
    </source>
</evidence>
<evidence type="ECO:0000256" key="9">
    <source>
        <dbReference type="SAM" id="SignalP"/>
    </source>
</evidence>
<dbReference type="SMART" id="SM00089">
    <property type="entry name" value="PKD"/>
    <property type="match status" value="4"/>
</dbReference>
<dbReference type="InterPro" id="IPR013980">
    <property type="entry name" value="MANSC_dom"/>
</dbReference>
<comment type="caution">
    <text evidence="11">The sequence shown here is derived from an EMBL/GenBank/DDBJ whole genome shotgun (WGS) entry which is preliminary data.</text>
</comment>
<keyword evidence="12" id="KW-1185">Reference proteome</keyword>
<feature type="domain" description="PKD/Chitinase" evidence="10">
    <location>
        <begin position="499"/>
        <end position="583"/>
    </location>
</feature>
<reference evidence="11" key="1">
    <citation type="submission" date="2020-06" db="EMBL/GenBank/DDBJ databases">
        <title>Draft genome of Bugula neritina, a colonial animal packing powerful symbionts and potential medicines.</title>
        <authorList>
            <person name="Rayko M."/>
        </authorList>
    </citation>
    <scope>NUCLEOTIDE SEQUENCE [LARGE SCALE GENOMIC DNA]</scope>
    <source>
        <strain evidence="11">Kwan_BN1</strain>
    </source>
</reference>
<evidence type="ECO:0000256" key="6">
    <source>
        <dbReference type="ARBA" id="ARBA00023136"/>
    </source>
</evidence>
<gene>
    <name evidence="11" type="ORF">EB796_003516</name>
</gene>
<dbReference type="Proteomes" id="UP000593567">
    <property type="component" value="Unassembled WGS sequence"/>
</dbReference>
<comment type="subcellular location">
    <subcellularLocation>
        <location evidence="1">Cell membrane</location>
    </subcellularLocation>
</comment>
<keyword evidence="5 8" id="KW-1133">Transmembrane helix</keyword>
<evidence type="ECO:0000256" key="7">
    <source>
        <dbReference type="ARBA" id="ARBA00023180"/>
    </source>
</evidence>
<keyword evidence="4" id="KW-0677">Repeat</keyword>
<evidence type="ECO:0000256" key="2">
    <source>
        <dbReference type="ARBA" id="ARBA00022475"/>
    </source>
</evidence>
<dbReference type="Gene3D" id="2.60.40.10">
    <property type="entry name" value="Immunoglobulins"/>
    <property type="match status" value="5"/>
</dbReference>
<sequence length="956" mass="104328">MLLHCIIIIVGLVLGATEGDICKGTTTSALESHVSSNYPPKGGAEAGNFTQINGVENFSECVKACCDDPTCNAAFFSKSKCLNIECVTDDGCSPDHDKTLPKAILVNVRTVAETAALHTSHNVSTDEPTTAPPSVQHLKNVTCEFGLQECGENEECKMGEEENRRANGICVCQENYSRDSSGKCVQLDTVTLTSAEKKSSVVPIQLPAHTTTAKSPPTTPKPKIVPLTVSAGDSKILEYPEDSTKLSAYAIPEPQPGETYTYQWSLVQAPDGDEKGQTSGMDSPTLILTKLVPGVYVLTVDVKGDNKQGSATVNVTVMPEPKAHTPPVAVIKPSVLNIKEGTTGILDGADSTVDGETKSYLWEIVSAPINDDYKLVNSKASILRLTGLSHGTYSIRLTVTDAAGLKNSTMAAVNVEEEVDYPPQRMQAMTLFYEWKATDTDSTTDLEGVHEPFLRLKHLTEGVYTFELLVTDTKGQTSKDEVRVFVQTSLNKPPVAMVEHNFTTAKPQDVVLLDGSPSSDDQGIVQYKWTQLSGPNQAKMDNSDRVKASVENLIEGDYVFKLTVSDAENLHDSATVTVQVKSLSSEKPVAAVKAPRTVVLPVDILRVDGSASTVNSGKVAYKWSKSDDSPGAGSMVNGTDTAAVLLVTDIISGVYIFTLQVTDEEGRHDSSSVTIDVQPDPQSLNLVEISLDASIESFTEKHKKDMMTQLVLLLPPPSIGTAETKVEITGVYPDYHSGKLTVLFLVKDYTSHNQYSVRNGTVVEDQLKQKLQKDNELLGFTVSQIDTVVCQNDCSGHGYCDQFSKECVCEPFWMPNYARATWQGESNCDWSILYVVVITIASLIALMAIIWMCVCCTRRFTFQYNYNNRCKRSRGRRKHTYKLLQDIEQMENEEKLAKKKRNNITAGSGSIFLSETDMSSEEDTLFANGGKLNSNNFNSSADNFVKANNLKNKLRA</sequence>
<keyword evidence="9" id="KW-0732">Signal</keyword>
<accession>A0A7J7KJY9</accession>
<dbReference type="EMBL" id="VXIV02000454">
    <property type="protein sequence ID" value="KAF6038174.1"/>
    <property type="molecule type" value="Genomic_DNA"/>
</dbReference>
<evidence type="ECO:0000256" key="3">
    <source>
        <dbReference type="ARBA" id="ARBA00022692"/>
    </source>
</evidence>
<dbReference type="InterPro" id="IPR013783">
    <property type="entry name" value="Ig-like_fold"/>
</dbReference>
<proteinExistence type="predicted"/>
<evidence type="ECO:0000256" key="8">
    <source>
        <dbReference type="SAM" id="Phobius"/>
    </source>
</evidence>
<evidence type="ECO:0000256" key="4">
    <source>
        <dbReference type="ARBA" id="ARBA00022737"/>
    </source>
</evidence>
<feature type="chain" id="PRO_5029557000" description="PKD/Chitinase domain-containing protein" evidence="9">
    <location>
        <begin position="20"/>
        <end position="956"/>
    </location>
</feature>
<dbReference type="InterPro" id="IPR029865">
    <property type="entry name" value="KIAA0319-like"/>
</dbReference>
<name>A0A7J7KJY9_BUGNE</name>
<evidence type="ECO:0000313" key="11">
    <source>
        <dbReference type="EMBL" id="KAF6038174.1"/>
    </source>
</evidence>
<feature type="transmembrane region" description="Helical" evidence="8">
    <location>
        <begin position="832"/>
        <end position="854"/>
    </location>
</feature>
<keyword evidence="7" id="KW-0325">Glycoprotein</keyword>
<keyword evidence="3 8" id="KW-0812">Transmembrane</keyword>
<protein>
    <recommendedName>
        <fullName evidence="10">PKD/Chitinase domain-containing protein</fullName>
    </recommendedName>
</protein>
<evidence type="ECO:0000259" key="10">
    <source>
        <dbReference type="SMART" id="SM00089"/>
    </source>
</evidence>